<gene>
    <name evidence="2" type="ORF">MtrunA17_Chr6g0465741</name>
</gene>
<comment type="caution">
    <text evidence="2">The sequence shown here is derived from an EMBL/GenBank/DDBJ whole genome shotgun (WGS) entry which is preliminary data.</text>
</comment>
<protein>
    <submittedName>
        <fullName evidence="2">Putative polyadenylate-binding protein/Hyperplastic disc protein</fullName>
    </submittedName>
</protein>
<sequence>MYIFEFSLKICNIVLITIIYCCQYHGTVNITFFDLLVEQMLGENLYPLVGRLTPNNQTAKVTGMLLELDQLEVIHLIESPEELKIKVSEAMEVLRKVSPRIGKNPSPTSDRQDS</sequence>
<dbReference type="Pfam" id="PF00658">
    <property type="entry name" value="MLLE"/>
    <property type="match status" value="1"/>
</dbReference>
<evidence type="ECO:0000313" key="2">
    <source>
        <dbReference type="EMBL" id="RHN51193.1"/>
    </source>
</evidence>
<dbReference type="AlphaFoldDB" id="A0A396HF25"/>
<accession>A0A396HF25</accession>
<dbReference type="Proteomes" id="UP000265566">
    <property type="component" value="Chromosome 6"/>
</dbReference>
<dbReference type="SUPFAM" id="SSF63570">
    <property type="entry name" value="PABC (PABP) domain"/>
    <property type="match status" value="1"/>
</dbReference>
<dbReference type="PROSITE" id="PS51309">
    <property type="entry name" value="PABC"/>
    <property type="match status" value="1"/>
</dbReference>
<dbReference type="SMART" id="SM00517">
    <property type="entry name" value="PolyA"/>
    <property type="match status" value="1"/>
</dbReference>
<dbReference type="GO" id="GO:0003723">
    <property type="term" value="F:RNA binding"/>
    <property type="evidence" value="ECO:0007669"/>
    <property type="project" value="InterPro"/>
</dbReference>
<dbReference type="Gene3D" id="1.10.1900.10">
    <property type="entry name" value="c-terminal domain of poly(a) binding protein"/>
    <property type="match status" value="1"/>
</dbReference>
<dbReference type="EMBL" id="PSQE01000006">
    <property type="protein sequence ID" value="RHN51193.1"/>
    <property type="molecule type" value="Genomic_DNA"/>
</dbReference>
<proteinExistence type="predicted"/>
<evidence type="ECO:0000259" key="1">
    <source>
        <dbReference type="PROSITE" id="PS51309"/>
    </source>
</evidence>
<organism evidence="2">
    <name type="scientific">Medicago truncatula</name>
    <name type="common">Barrel medic</name>
    <name type="synonym">Medicago tribuloides</name>
    <dbReference type="NCBI Taxonomy" id="3880"/>
    <lineage>
        <taxon>Eukaryota</taxon>
        <taxon>Viridiplantae</taxon>
        <taxon>Streptophyta</taxon>
        <taxon>Embryophyta</taxon>
        <taxon>Tracheophyta</taxon>
        <taxon>Spermatophyta</taxon>
        <taxon>Magnoliopsida</taxon>
        <taxon>eudicotyledons</taxon>
        <taxon>Gunneridae</taxon>
        <taxon>Pentapetalae</taxon>
        <taxon>rosids</taxon>
        <taxon>fabids</taxon>
        <taxon>Fabales</taxon>
        <taxon>Fabaceae</taxon>
        <taxon>Papilionoideae</taxon>
        <taxon>50 kb inversion clade</taxon>
        <taxon>NPAAA clade</taxon>
        <taxon>Hologalegina</taxon>
        <taxon>IRL clade</taxon>
        <taxon>Trifolieae</taxon>
        <taxon>Medicago</taxon>
    </lineage>
</organism>
<feature type="domain" description="PABC" evidence="1">
    <location>
        <begin position="21"/>
        <end position="99"/>
    </location>
</feature>
<reference evidence="2" key="1">
    <citation type="journal article" date="2018" name="Nat. Plants">
        <title>Whole-genome landscape of Medicago truncatula symbiotic genes.</title>
        <authorList>
            <person name="Pecrix Y."/>
            <person name="Gamas P."/>
            <person name="Carrere S."/>
        </authorList>
    </citation>
    <scope>NUCLEOTIDE SEQUENCE</scope>
    <source>
        <tissue evidence="2">Leaves</tissue>
    </source>
</reference>
<dbReference type="Gramene" id="rna35583">
    <property type="protein sequence ID" value="RHN51193.1"/>
    <property type="gene ID" value="gene35583"/>
</dbReference>
<name>A0A396HF25_MEDTR</name>
<dbReference type="InterPro" id="IPR036053">
    <property type="entry name" value="PABP-dom"/>
</dbReference>
<dbReference type="InterPro" id="IPR002004">
    <property type="entry name" value="PABP_HYD_C"/>
</dbReference>